<name>A0A4Y2AHG3_ARAVE</name>
<dbReference type="Proteomes" id="UP000499080">
    <property type="component" value="Unassembled WGS sequence"/>
</dbReference>
<gene>
    <name evidence="1" type="ORF">AVEN_92474_1</name>
</gene>
<dbReference type="AlphaFoldDB" id="A0A4Y2AHG3"/>
<sequence length="119" mass="13317">MLRQFARQPENFLDEACLFEDLKRAQVVAVDPSVLFHPATRVCYEPDFSVPLTYSTETTAEALDTNWFDESPLRKKGYKLSLITFAGSTFPNAAFISSRQIKESGIELQTSRASEACTG</sequence>
<accession>A0A4Y2AHG3</accession>
<evidence type="ECO:0000313" key="1">
    <source>
        <dbReference type="EMBL" id="GBL79253.1"/>
    </source>
</evidence>
<keyword evidence="2" id="KW-1185">Reference proteome</keyword>
<organism evidence="1 2">
    <name type="scientific">Araneus ventricosus</name>
    <name type="common">Orbweaver spider</name>
    <name type="synonym">Epeira ventricosa</name>
    <dbReference type="NCBI Taxonomy" id="182803"/>
    <lineage>
        <taxon>Eukaryota</taxon>
        <taxon>Metazoa</taxon>
        <taxon>Ecdysozoa</taxon>
        <taxon>Arthropoda</taxon>
        <taxon>Chelicerata</taxon>
        <taxon>Arachnida</taxon>
        <taxon>Araneae</taxon>
        <taxon>Araneomorphae</taxon>
        <taxon>Entelegynae</taxon>
        <taxon>Araneoidea</taxon>
        <taxon>Araneidae</taxon>
        <taxon>Araneus</taxon>
    </lineage>
</organism>
<evidence type="ECO:0000313" key="2">
    <source>
        <dbReference type="Proteomes" id="UP000499080"/>
    </source>
</evidence>
<protein>
    <submittedName>
        <fullName evidence="1">Uncharacterized protein</fullName>
    </submittedName>
</protein>
<reference evidence="1 2" key="1">
    <citation type="journal article" date="2019" name="Sci. Rep.">
        <title>Orb-weaving spider Araneus ventricosus genome elucidates the spidroin gene catalogue.</title>
        <authorList>
            <person name="Kono N."/>
            <person name="Nakamura H."/>
            <person name="Ohtoshi R."/>
            <person name="Moran D.A.P."/>
            <person name="Shinohara A."/>
            <person name="Yoshida Y."/>
            <person name="Fujiwara M."/>
            <person name="Mori M."/>
            <person name="Tomita M."/>
            <person name="Arakawa K."/>
        </authorList>
    </citation>
    <scope>NUCLEOTIDE SEQUENCE [LARGE SCALE GENOMIC DNA]</scope>
</reference>
<dbReference type="EMBL" id="BGPR01000018">
    <property type="protein sequence ID" value="GBL79253.1"/>
    <property type="molecule type" value="Genomic_DNA"/>
</dbReference>
<proteinExistence type="predicted"/>
<comment type="caution">
    <text evidence="1">The sequence shown here is derived from an EMBL/GenBank/DDBJ whole genome shotgun (WGS) entry which is preliminary data.</text>
</comment>